<dbReference type="PANTHER" id="PTHR33132:SF128">
    <property type="entry name" value="OS01G0778900 PROTEIN"/>
    <property type="match status" value="1"/>
</dbReference>
<protein>
    <submittedName>
        <fullName evidence="2">Uncharacterized protein</fullName>
    </submittedName>
</protein>
<name>W1PZJ8_AMBTC</name>
<keyword evidence="3" id="KW-1185">Reference proteome</keyword>
<reference evidence="3" key="1">
    <citation type="journal article" date="2013" name="Science">
        <title>The Amborella genome and the evolution of flowering plants.</title>
        <authorList>
            <consortium name="Amborella Genome Project"/>
        </authorList>
    </citation>
    <scope>NUCLEOTIDE SEQUENCE [LARGE SCALE GENOMIC DNA]</scope>
</reference>
<dbReference type="PANTHER" id="PTHR33132">
    <property type="entry name" value="OSJNBB0118P14.9 PROTEIN"/>
    <property type="match status" value="1"/>
</dbReference>
<organism evidence="2 3">
    <name type="scientific">Amborella trichopoda</name>
    <dbReference type="NCBI Taxonomy" id="13333"/>
    <lineage>
        <taxon>Eukaryota</taxon>
        <taxon>Viridiplantae</taxon>
        <taxon>Streptophyta</taxon>
        <taxon>Embryophyta</taxon>
        <taxon>Tracheophyta</taxon>
        <taxon>Spermatophyta</taxon>
        <taxon>Magnoliopsida</taxon>
        <taxon>Amborellales</taxon>
        <taxon>Amborellaceae</taxon>
        <taxon>Amborella</taxon>
    </lineage>
</organism>
<dbReference type="Gramene" id="ERN13818">
    <property type="protein sequence ID" value="ERN13818"/>
    <property type="gene ID" value="AMTR_s00049p00216010"/>
</dbReference>
<dbReference type="AlphaFoldDB" id="W1PZJ8"/>
<evidence type="ECO:0000313" key="3">
    <source>
        <dbReference type="Proteomes" id="UP000017836"/>
    </source>
</evidence>
<feature type="compositionally biased region" description="Polar residues" evidence="1">
    <location>
        <begin position="127"/>
        <end position="156"/>
    </location>
</feature>
<feature type="region of interest" description="Disordered" evidence="1">
    <location>
        <begin position="119"/>
        <end position="156"/>
    </location>
</feature>
<accession>W1PZJ8</accession>
<dbReference type="Proteomes" id="UP000017836">
    <property type="component" value="Unassembled WGS sequence"/>
</dbReference>
<feature type="compositionally biased region" description="Polar residues" evidence="1">
    <location>
        <begin position="85"/>
        <end position="99"/>
    </location>
</feature>
<dbReference type="eggNOG" id="ENOG502S8NZ">
    <property type="taxonomic scope" value="Eukaryota"/>
</dbReference>
<gene>
    <name evidence="2" type="ORF">AMTR_s00049p00216010</name>
</gene>
<dbReference type="EMBL" id="KI392567">
    <property type="protein sequence ID" value="ERN13818.1"/>
    <property type="molecule type" value="Genomic_DNA"/>
</dbReference>
<proteinExistence type="predicted"/>
<dbReference type="HOGENOM" id="CLU_1689092_0_0_1"/>
<feature type="region of interest" description="Disordered" evidence="1">
    <location>
        <begin position="78"/>
        <end position="99"/>
    </location>
</feature>
<evidence type="ECO:0000256" key="1">
    <source>
        <dbReference type="SAM" id="MobiDB-lite"/>
    </source>
</evidence>
<evidence type="ECO:0000313" key="2">
    <source>
        <dbReference type="EMBL" id="ERN13818.1"/>
    </source>
</evidence>
<sequence>MIIEWFLGHKVFISRAFIDSLEGRNPAREPSRNKRPGLQVVAVAEAKIRLLDNRMEIGSFTRDEEGALNVDIPKVTNKPGPLSIPNRTQEVGGTPTLNRQGSGKMNCLCSPTTHAGSFRCRHHRNPTPLQRTKSDGASSLHDQTPKSIQSIVDSQC</sequence>